<gene>
    <name evidence="12" type="ORF">CONCODRAFT_20188</name>
</gene>
<dbReference type="PROSITE" id="PS50067">
    <property type="entry name" value="KINESIN_MOTOR_2"/>
    <property type="match status" value="1"/>
</dbReference>
<dbReference type="FunFam" id="3.40.850.10:FF:000019">
    <property type="entry name" value="Kinesin-like protein KIN-5D"/>
    <property type="match status" value="1"/>
</dbReference>
<organism evidence="12 13">
    <name type="scientific">Conidiobolus coronatus (strain ATCC 28846 / CBS 209.66 / NRRL 28638)</name>
    <name type="common">Delacroixia coronata</name>
    <dbReference type="NCBI Taxonomy" id="796925"/>
    <lineage>
        <taxon>Eukaryota</taxon>
        <taxon>Fungi</taxon>
        <taxon>Fungi incertae sedis</taxon>
        <taxon>Zoopagomycota</taxon>
        <taxon>Entomophthoromycotina</taxon>
        <taxon>Entomophthoromycetes</taxon>
        <taxon>Entomophthorales</taxon>
        <taxon>Ancylistaceae</taxon>
        <taxon>Conidiobolus</taxon>
    </lineage>
</organism>
<evidence type="ECO:0000256" key="3">
    <source>
        <dbReference type="ARBA" id="ARBA00022701"/>
    </source>
</evidence>
<feature type="domain" description="Kinesin motor" evidence="11">
    <location>
        <begin position="38"/>
        <end position="370"/>
    </location>
</feature>
<reference evidence="12 13" key="1">
    <citation type="journal article" date="2015" name="Genome Biol. Evol.">
        <title>Phylogenomic analyses indicate that early fungi evolved digesting cell walls of algal ancestors of land plants.</title>
        <authorList>
            <person name="Chang Y."/>
            <person name="Wang S."/>
            <person name="Sekimoto S."/>
            <person name="Aerts A.L."/>
            <person name="Choi C."/>
            <person name="Clum A."/>
            <person name="LaButti K.M."/>
            <person name="Lindquist E.A."/>
            <person name="Yee Ngan C."/>
            <person name="Ohm R.A."/>
            <person name="Salamov A.A."/>
            <person name="Grigoriev I.V."/>
            <person name="Spatafora J.W."/>
            <person name="Berbee M.L."/>
        </authorList>
    </citation>
    <scope>NUCLEOTIDE SEQUENCE [LARGE SCALE GENOMIC DNA]</scope>
    <source>
        <strain evidence="12 13">NRRL 28638</strain>
    </source>
</reference>
<dbReference type="InterPro" id="IPR019821">
    <property type="entry name" value="Kinesin_motor_CS"/>
</dbReference>
<dbReference type="InterPro" id="IPR001752">
    <property type="entry name" value="Kinesin_motor_dom"/>
</dbReference>
<dbReference type="SUPFAM" id="SSF52540">
    <property type="entry name" value="P-loop containing nucleoside triphosphate hydrolases"/>
    <property type="match status" value="1"/>
</dbReference>
<comment type="similarity">
    <text evidence="8">Belongs to the TRAFAC class myosin-kinesin ATPase superfamily. Kinesin family. KIN-5/BimC subfamily.</text>
</comment>
<dbReference type="PROSITE" id="PS00411">
    <property type="entry name" value="KINESIN_MOTOR_1"/>
    <property type="match status" value="1"/>
</dbReference>
<evidence type="ECO:0000256" key="8">
    <source>
        <dbReference type="ARBA" id="ARBA00034704"/>
    </source>
</evidence>
<evidence type="ECO:0000313" key="13">
    <source>
        <dbReference type="Proteomes" id="UP000070444"/>
    </source>
</evidence>
<dbReference type="Pfam" id="PF00225">
    <property type="entry name" value="Kinesin"/>
    <property type="match status" value="1"/>
</dbReference>
<dbReference type="STRING" id="796925.A0A137NV24"/>
<evidence type="ECO:0000256" key="4">
    <source>
        <dbReference type="ARBA" id="ARBA00022741"/>
    </source>
</evidence>
<evidence type="ECO:0000256" key="10">
    <source>
        <dbReference type="SAM" id="Coils"/>
    </source>
</evidence>
<dbReference type="GO" id="GO:0005876">
    <property type="term" value="C:spindle microtubule"/>
    <property type="evidence" value="ECO:0007669"/>
    <property type="project" value="TreeGrafter"/>
</dbReference>
<evidence type="ECO:0000256" key="1">
    <source>
        <dbReference type="ARBA" id="ARBA00004245"/>
    </source>
</evidence>
<evidence type="ECO:0000256" key="6">
    <source>
        <dbReference type="ARBA" id="ARBA00023175"/>
    </source>
</evidence>
<feature type="binding site" evidence="9">
    <location>
        <begin position="121"/>
        <end position="128"/>
    </location>
    <ligand>
        <name>ATP</name>
        <dbReference type="ChEBI" id="CHEBI:30616"/>
    </ligand>
</feature>
<keyword evidence="10" id="KW-0175">Coiled coil</keyword>
<dbReference type="GO" id="GO:0008017">
    <property type="term" value="F:microtubule binding"/>
    <property type="evidence" value="ECO:0007669"/>
    <property type="project" value="InterPro"/>
</dbReference>
<feature type="coiled-coil region" evidence="10">
    <location>
        <begin position="420"/>
        <end position="500"/>
    </location>
</feature>
<dbReference type="InterPro" id="IPR047149">
    <property type="entry name" value="KIF11-like"/>
</dbReference>
<protein>
    <submittedName>
        <fullName evidence="12">Kinesin-domain-containing protein</fullName>
    </submittedName>
</protein>
<dbReference type="GO" id="GO:0051231">
    <property type="term" value="P:spindle elongation"/>
    <property type="evidence" value="ECO:0007669"/>
    <property type="project" value="TreeGrafter"/>
</dbReference>
<keyword evidence="5 9" id="KW-0067">ATP-binding</keyword>
<keyword evidence="6 9" id="KW-0505">Motor protein</keyword>
<evidence type="ECO:0000256" key="2">
    <source>
        <dbReference type="ARBA" id="ARBA00022490"/>
    </source>
</evidence>
<keyword evidence="13" id="KW-1185">Reference proteome</keyword>
<dbReference type="AlphaFoldDB" id="A0A137NV24"/>
<dbReference type="GO" id="GO:0007018">
    <property type="term" value="P:microtubule-based movement"/>
    <property type="evidence" value="ECO:0007669"/>
    <property type="project" value="InterPro"/>
</dbReference>
<dbReference type="PANTHER" id="PTHR47970">
    <property type="entry name" value="KINESIN-LIKE PROTEIN KIF11"/>
    <property type="match status" value="1"/>
</dbReference>
<dbReference type="SMART" id="SM00129">
    <property type="entry name" value="KISc"/>
    <property type="match status" value="1"/>
</dbReference>
<dbReference type="GO" id="GO:0008574">
    <property type="term" value="F:plus-end-directed microtubule motor activity"/>
    <property type="evidence" value="ECO:0007669"/>
    <property type="project" value="TreeGrafter"/>
</dbReference>
<dbReference type="OrthoDB" id="3176171at2759"/>
<evidence type="ECO:0000259" key="11">
    <source>
        <dbReference type="PROSITE" id="PS50067"/>
    </source>
</evidence>
<proteinExistence type="inferred from homology"/>
<dbReference type="GO" id="GO:0090307">
    <property type="term" value="P:mitotic spindle assembly"/>
    <property type="evidence" value="ECO:0007669"/>
    <property type="project" value="TreeGrafter"/>
</dbReference>
<evidence type="ECO:0000313" key="12">
    <source>
        <dbReference type="EMBL" id="KXN66528.1"/>
    </source>
</evidence>
<evidence type="ECO:0000256" key="7">
    <source>
        <dbReference type="ARBA" id="ARBA00023212"/>
    </source>
</evidence>
<accession>A0A137NV24</accession>
<keyword evidence="3" id="KW-0493">Microtubule</keyword>
<keyword evidence="4 9" id="KW-0547">Nucleotide-binding</keyword>
<evidence type="ECO:0000256" key="5">
    <source>
        <dbReference type="ARBA" id="ARBA00022840"/>
    </source>
</evidence>
<feature type="coiled-coil region" evidence="10">
    <location>
        <begin position="687"/>
        <end position="773"/>
    </location>
</feature>
<dbReference type="GO" id="GO:0072686">
    <property type="term" value="C:mitotic spindle"/>
    <property type="evidence" value="ECO:0007669"/>
    <property type="project" value="TreeGrafter"/>
</dbReference>
<keyword evidence="7" id="KW-0206">Cytoskeleton</keyword>
<sequence length="1050" mass="118461">MNNSKIKKSILSTTSTNLAINPNSSFDKINPPKEEVSFIKVVVRCRAANPLESYTGIGAKTEPRYGRNVEVQHRQAERGRKYTFNQVLGPDVSQEELFNNIMIPVVDEVLQGFNCTVFAYGQTGTGKTYTMEGQINQFSENLGELAGIIPRTLKHFFTYLEEQSLEYNMMISMMELYNEEVNDLLTTGDTKGLNLFQDPNKGLVIPELEEFSVTTVAEAMEKLRQGTNRRHIAATKINERSSRSHSIFTITIHTKQYSSDGEELLKVGKLNLVDLAGSENIGRSGSASENARKKETSSINTSLLTLGRVINALVSNEKHIPYRSSKLTRILQESLGGHAKTCIIATISPSRMNIEETIGTLDYVQKAMKICNKPEVNKVLTKKELIGEYVKQIANLKKQITIQMQKDGCARLSPEEYERLKDKESKYDQLAAKSKTESNELMASLQAQSKKLLAYENQLKHLMETLDHTKGRLKVMEVQKQEVENELKQTQHSLKEQTHLTECYTGSETNLNGIGKELVRQLDTSLLGIKSLNQRLTIKDGLIDKNQDLFQEFNNYLTQCSANLMDIVDSCNETSLSYGNQFKTLLASFQEGQNQLNGTLKSQLANKSGVIKGSIDELNHSQSQTLIESESRLNGVSSELRDLSEFQELQLNRIVKGTETTFEKFNESLNSIRNGIKLQFGESTQFIEKLTNQFKESQREQAEEIGQFEEFLKETHEKQLNEYKLENVKLKEALNSYRAEQAASQKKLLSNIVASIQNNFDRTNSEYESLVNKFISSNETKKVESEELNQTCITSIQQFNEKNQIHTANLEGAFSEISKQFGKLNTKSSEQISTTLEVNVKLEDELKSTFQSLSNLTETKLLKIHESIGNTAEFHKQKSLEAQNTLNRHKLEVEDLNKSYLEGLERIQSDNNILSDKGTQKSVELKSTLDPLQDRCKRQLTEASDQSTHYLNSYALDNSSPTEVPSEVEFTRDWSLINSNEEVNKFRETNPLPVLNQVGNSNESTMLNTTTLNGSSIIQHGANTTHNTTNNSLLGSFFGSGDGGFKRRRL</sequence>
<dbReference type="EMBL" id="KQ964714">
    <property type="protein sequence ID" value="KXN66528.1"/>
    <property type="molecule type" value="Genomic_DNA"/>
</dbReference>
<dbReference type="PRINTS" id="PR00380">
    <property type="entry name" value="KINESINHEAVY"/>
</dbReference>
<comment type="subcellular location">
    <subcellularLocation>
        <location evidence="1">Cytoplasm</location>
        <location evidence="1">Cytoskeleton</location>
    </subcellularLocation>
</comment>
<keyword evidence="2" id="KW-0963">Cytoplasm</keyword>
<dbReference type="InterPro" id="IPR036961">
    <property type="entry name" value="Kinesin_motor_dom_sf"/>
</dbReference>
<dbReference type="Proteomes" id="UP000070444">
    <property type="component" value="Unassembled WGS sequence"/>
</dbReference>
<dbReference type="InterPro" id="IPR027417">
    <property type="entry name" value="P-loop_NTPase"/>
</dbReference>
<name>A0A137NV24_CONC2</name>
<dbReference type="PANTHER" id="PTHR47970:SF12">
    <property type="entry name" value="KINESIN FAMILY MEMBER 11"/>
    <property type="match status" value="1"/>
</dbReference>
<evidence type="ECO:0000256" key="9">
    <source>
        <dbReference type="PROSITE-ProRule" id="PRU00283"/>
    </source>
</evidence>
<dbReference type="Gene3D" id="3.40.850.10">
    <property type="entry name" value="Kinesin motor domain"/>
    <property type="match status" value="1"/>
</dbReference>
<dbReference type="GO" id="GO:0005524">
    <property type="term" value="F:ATP binding"/>
    <property type="evidence" value="ECO:0007669"/>
    <property type="project" value="UniProtKB-UniRule"/>
</dbReference>